<feature type="coiled-coil region" evidence="11">
    <location>
        <begin position="135"/>
        <end position="176"/>
    </location>
</feature>
<evidence type="ECO:0000259" key="12">
    <source>
        <dbReference type="PROSITE" id="PS50071"/>
    </source>
</evidence>
<organism evidence="13 14">
    <name type="scientific">Citrus x changshan-huyou</name>
    <dbReference type="NCBI Taxonomy" id="2935761"/>
    <lineage>
        <taxon>Eukaryota</taxon>
        <taxon>Viridiplantae</taxon>
        <taxon>Streptophyta</taxon>
        <taxon>Embryophyta</taxon>
        <taxon>Tracheophyta</taxon>
        <taxon>Spermatophyta</taxon>
        <taxon>Magnoliopsida</taxon>
        <taxon>eudicotyledons</taxon>
        <taxon>Gunneridae</taxon>
        <taxon>Pentapetalae</taxon>
        <taxon>rosids</taxon>
        <taxon>malvids</taxon>
        <taxon>Sapindales</taxon>
        <taxon>Rutaceae</taxon>
        <taxon>Aurantioideae</taxon>
        <taxon>Citrus</taxon>
    </lineage>
</organism>
<accession>A0AAP0M2E6</accession>
<dbReference type="PANTHER" id="PTHR24326:SF591">
    <property type="entry name" value="HOMEOBOX-LEUCINE ZIPPER PROTEIN ATHB-51-RELATED"/>
    <property type="match status" value="1"/>
</dbReference>
<dbReference type="SUPFAM" id="SSF46689">
    <property type="entry name" value="Homeodomain-like"/>
    <property type="match status" value="1"/>
</dbReference>
<dbReference type="GO" id="GO:0000981">
    <property type="term" value="F:DNA-binding transcription factor activity, RNA polymerase II-specific"/>
    <property type="evidence" value="ECO:0007669"/>
    <property type="project" value="UniProtKB-UniRule"/>
</dbReference>
<keyword evidence="4 8" id="KW-0371">Homeobox</keyword>
<comment type="similarity">
    <text evidence="7 10">Belongs to the HD-ZIP homeobox family. Class I subfamily.</text>
</comment>
<evidence type="ECO:0000256" key="1">
    <source>
        <dbReference type="ARBA" id="ARBA00004123"/>
    </source>
</evidence>
<evidence type="ECO:0000256" key="9">
    <source>
        <dbReference type="RuleBase" id="RU000682"/>
    </source>
</evidence>
<comment type="subcellular location">
    <subcellularLocation>
        <location evidence="1 8 9">Nucleus</location>
    </subcellularLocation>
</comment>
<evidence type="ECO:0000256" key="3">
    <source>
        <dbReference type="ARBA" id="ARBA00023125"/>
    </source>
</evidence>
<sequence>MDWSSTTGNLRTFVPVIPRPETSFDLLYNYNYDQFPGMDQMNKHMHAAAAAAAMAEKSSSSIGLIPAAELMEKNIHHYGSSSTSSQERKKRLTSDQLESLERSFQEEIKLDPDRKMKLARELGLQPRQIAVWFQNRRARWKSKQLELLYDSLKQEYDAVSREKLKLQEEVMKLKRMLKEQGTSTRNMMNKQVSTGITEVSGEETVESTSVATINGSFSNKHHQISECNYLFNVDEEFNAAAAPLPSPFWGLLPTSFQ</sequence>
<keyword evidence="5 10" id="KW-0804">Transcription</keyword>
<evidence type="ECO:0000256" key="7">
    <source>
        <dbReference type="ARBA" id="ARBA00025748"/>
    </source>
</evidence>
<dbReference type="GO" id="GO:0045893">
    <property type="term" value="P:positive regulation of DNA-templated transcription"/>
    <property type="evidence" value="ECO:0007669"/>
    <property type="project" value="TreeGrafter"/>
</dbReference>
<reference evidence="13 14" key="1">
    <citation type="submission" date="2024-05" db="EMBL/GenBank/DDBJ databases">
        <title>Haplotype-resolved chromosome-level genome assembly of Huyou (Citrus changshanensis).</title>
        <authorList>
            <person name="Miao C."/>
            <person name="Chen W."/>
            <person name="Wu Y."/>
            <person name="Wang L."/>
            <person name="Zhao S."/>
            <person name="Grierson D."/>
            <person name="Xu C."/>
            <person name="Chen K."/>
        </authorList>
    </citation>
    <scope>NUCLEOTIDE SEQUENCE [LARGE SCALE GENOMIC DNA]</scope>
    <source>
        <strain evidence="13">01-14</strain>
        <tissue evidence="13">Leaf</tissue>
    </source>
</reference>
<evidence type="ECO:0000256" key="4">
    <source>
        <dbReference type="ARBA" id="ARBA00023155"/>
    </source>
</evidence>
<keyword evidence="2 10" id="KW-0805">Transcription regulation</keyword>
<keyword evidence="6 8" id="KW-0539">Nucleus</keyword>
<dbReference type="PROSITE" id="PS50071">
    <property type="entry name" value="HOMEOBOX_2"/>
    <property type="match status" value="1"/>
</dbReference>
<dbReference type="CDD" id="cd00086">
    <property type="entry name" value="homeodomain"/>
    <property type="match status" value="1"/>
</dbReference>
<gene>
    <name evidence="13" type="ORF">WN944_004950</name>
</gene>
<keyword evidence="3 8" id="KW-0238">DNA-binding</keyword>
<evidence type="ECO:0000256" key="10">
    <source>
        <dbReference type="RuleBase" id="RU369038"/>
    </source>
</evidence>
<feature type="DNA-binding region" description="Homeobox" evidence="8">
    <location>
        <begin position="85"/>
        <end position="144"/>
    </location>
</feature>
<dbReference type="PANTHER" id="PTHR24326">
    <property type="entry name" value="HOMEOBOX-LEUCINE ZIPPER PROTEIN"/>
    <property type="match status" value="1"/>
</dbReference>
<dbReference type="GO" id="GO:0005634">
    <property type="term" value="C:nucleus"/>
    <property type="evidence" value="ECO:0007669"/>
    <property type="project" value="UniProtKB-SubCell"/>
</dbReference>
<dbReference type="SMART" id="SM00389">
    <property type="entry name" value="HOX"/>
    <property type="match status" value="1"/>
</dbReference>
<dbReference type="GO" id="GO:0043565">
    <property type="term" value="F:sequence-specific DNA binding"/>
    <property type="evidence" value="ECO:0007669"/>
    <property type="project" value="TreeGrafter"/>
</dbReference>
<dbReference type="InterPro" id="IPR001356">
    <property type="entry name" value="HD"/>
</dbReference>
<evidence type="ECO:0000256" key="6">
    <source>
        <dbReference type="ARBA" id="ARBA00023242"/>
    </source>
</evidence>
<evidence type="ECO:0000256" key="8">
    <source>
        <dbReference type="PROSITE-ProRule" id="PRU00108"/>
    </source>
</evidence>
<name>A0AAP0M2E6_9ROSI</name>
<dbReference type="FunFam" id="1.10.10.60:FF:000385">
    <property type="entry name" value="Putative homeobox-leucine zipper protein ATHB-51"/>
    <property type="match status" value="1"/>
</dbReference>
<keyword evidence="11" id="KW-0175">Coiled coil</keyword>
<dbReference type="Proteomes" id="UP001428341">
    <property type="component" value="Unassembled WGS sequence"/>
</dbReference>
<evidence type="ECO:0000256" key="5">
    <source>
        <dbReference type="ARBA" id="ARBA00023163"/>
    </source>
</evidence>
<evidence type="ECO:0000313" key="14">
    <source>
        <dbReference type="Proteomes" id="UP001428341"/>
    </source>
</evidence>
<dbReference type="EMBL" id="JBCGBO010000006">
    <property type="protein sequence ID" value="KAK9194246.1"/>
    <property type="molecule type" value="Genomic_DNA"/>
</dbReference>
<comment type="caution">
    <text evidence="13">The sequence shown here is derived from an EMBL/GenBank/DDBJ whole genome shotgun (WGS) entry which is preliminary data.</text>
</comment>
<feature type="domain" description="Homeobox" evidence="12">
    <location>
        <begin position="83"/>
        <end position="143"/>
    </location>
</feature>
<dbReference type="AlphaFoldDB" id="A0AAP0M2E6"/>
<evidence type="ECO:0000256" key="2">
    <source>
        <dbReference type="ARBA" id="ARBA00023015"/>
    </source>
</evidence>
<dbReference type="Gene3D" id="1.10.10.60">
    <property type="entry name" value="Homeodomain-like"/>
    <property type="match status" value="1"/>
</dbReference>
<comment type="function">
    <text evidence="10">Transcription factor.</text>
</comment>
<evidence type="ECO:0000313" key="13">
    <source>
        <dbReference type="EMBL" id="KAK9194246.1"/>
    </source>
</evidence>
<dbReference type="PRINTS" id="PR00031">
    <property type="entry name" value="HTHREPRESSR"/>
</dbReference>
<dbReference type="InterPro" id="IPR009057">
    <property type="entry name" value="Homeodomain-like_sf"/>
</dbReference>
<keyword evidence="14" id="KW-1185">Reference proteome</keyword>
<protein>
    <recommendedName>
        <fullName evidence="10">Homeobox-leucine zipper protein</fullName>
    </recommendedName>
    <alternativeName>
        <fullName evidence="10">HD-ZIP protein</fullName>
    </alternativeName>
    <alternativeName>
        <fullName evidence="10">Homeodomain transcription factor</fullName>
    </alternativeName>
</protein>
<evidence type="ECO:0000256" key="11">
    <source>
        <dbReference type="SAM" id="Coils"/>
    </source>
</evidence>
<dbReference type="Pfam" id="PF00046">
    <property type="entry name" value="Homeodomain"/>
    <property type="match status" value="1"/>
</dbReference>
<proteinExistence type="inferred from homology"/>
<dbReference type="InterPro" id="IPR017970">
    <property type="entry name" value="Homeobox_CS"/>
</dbReference>
<dbReference type="InterPro" id="IPR000047">
    <property type="entry name" value="HTH_motif"/>
</dbReference>
<dbReference type="PROSITE" id="PS00027">
    <property type="entry name" value="HOMEOBOX_1"/>
    <property type="match status" value="1"/>
</dbReference>
<dbReference type="InterPro" id="IPR045224">
    <property type="entry name" value="HDZip_class_I_plant"/>
</dbReference>